<sequence length="189" mass="21562">MAWEWVGTTAVGIAGIFGTWFNGKQARDDAKELAKESRSDAKELATQSLSHERLMAEDARKQQRLENAYLEMLEMTEKASQWAQIAYPLFDTNPPAPVPDLPSLDAQSHVEALVRAFGSDEVLTLLDEWRLVIREMVKCDRLIKMGLEHDRQPGEKSPRLEFMELKDKERESRDALGRRVSVELGHREA</sequence>
<feature type="region of interest" description="Disordered" evidence="1">
    <location>
        <begin position="167"/>
        <end position="189"/>
    </location>
</feature>
<evidence type="ECO:0000256" key="1">
    <source>
        <dbReference type="SAM" id="MobiDB-lite"/>
    </source>
</evidence>
<proteinExistence type="predicted"/>
<dbReference type="EMBL" id="OR387110">
    <property type="protein sequence ID" value="XDR06092.1"/>
    <property type="molecule type" value="Genomic_DNA"/>
</dbReference>
<name>A0AB39U1P0_9CAUD</name>
<protein>
    <submittedName>
        <fullName evidence="2">Uncharacterized protein</fullName>
    </submittedName>
</protein>
<reference evidence="2" key="1">
    <citation type="submission" date="2023-07" db="EMBL/GenBank/DDBJ databases">
        <title>Novel Phage-like Particles from Mycolicibacterium aichiense.</title>
        <authorList>
            <person name="Saha M.S."/>
            <person name="Roman A."/>
            <person name="Doherty M."/>
            <person name="Shijo M."/>
            <person name="Riddick Z."/>
        </authorList>
    </citation>
    <scope>NUCLEOTIDE SEQUENCE</scope>
</reference>
<accession>A0AB39U1P0</accession>
<evidence type="ECO:0000313" key="2">
    <source>
        <dbReference type="EMBL" id="XDR06092.1"/>
    </source>
</evidence>
<organism evidence="2">
    <name type="scientific">Mycolicibacterium phage Alyssa1</name>
    <dbReference type="NCBI Taxonomy" id="3240801"/>
    <lineage>
        <taxon>Viruses</taxon>
        <taxon>Duplodnaviria</taxon>
        <taxon>Heunggongvirae</taxon>
        <taxon>Uroviricota</taxon>
        <taxon>Caudoviricetes</taxon>
    </lineage>
</organism>